<dbReference type="GO" id="GO:0009307">
    <property type="term" value="P:DNA restriction-modification system"/>
    <property type="evidence" value="ECO:0007669"/>
    <property type="project" value="InterPro"/>
</dbReference>
<sequence length="163" mass="18334">MTFNTGLFTSLSGEGITPSDLFDALWGEFDGFDLDPCGQREHHYTAHRIATAGGNFYDGSIPAMDGLTQPWHGKVYVNPPYGRGIGEWVYKCWSSVCLLNDCELVVALLPSRTDTKWWHNWVMEASEIRFIKGRLRFGEHNNTAPFANMVVIFNGLANTNKEV</sequence>
<dbReference type="InterPro" id="IPR008593">
    <property type="entry name" value="Dam_MeTrfase"/>
</dbReference>
<dbReference type="EMBL" id="LAZR01021276">
    <property type="protein sequence ID" value="KKL85877.1"/>
    <property type="molecule type" value="Genomic_DNA"/>
</dbReference>
<name>A0A0F9IEN5_9ZZZZ</name>
<comment type="caution">
    <text evidence="1">The sequence shown here is derived from an EMBL/GenBank/DDBJ whole genome shotgun (WGS) entry which is preliminary data.</text>
</comment>
<reference evidence="1" key="1">
    <citation type="journal article" date="2015" name="Nature">
        <title>Complex archaea that bridge the gap between prokaryotes and eukaryotes.</title>
        <authorList>
            <person name="Spang A."/>
            <person name="Saw J.H."/>
            <person name="Jorgensen S.L."/>
            <person name="Zaremba-Niedzwiedzka K."/>
            <person name="Martijn J."/>
            <person name="Lind A.E."/>
            <person name="van Eijk R."/>
            <person name="Schleper C."/>
            <person name="Guy L."/>
            <person name="Ettema T.J."/>
        </authorList>
    </citation>
    <scope>NUCLEOTIDE SEQUENCE</scope>
</reference>
<protein>
    <recommendedName>
        <fullName evidence="2">DNA N-6-adenine-methyltransferase (Dam)</fullName>
    </recommendedName>
</protein>
<dbReference type="AlphaFoldDB" id="A0A0F9IEN5"/>
<dbReference type="GO" id="GO:0003677">
    <property type="term" value="F:DNA binding"/>
    <property type="evidence" value="ECO:0007669"/>
    <property type="project" value="InterPro"/>
</dbReference>
<gene>
    <name evidence="1" type="ORF">LCGC14_1950310</name>
</gene>
<accession>A0A0F9IEN5</accession>
<evidence type="ECO:0000313" key="1">
    <source>
        <dbReference type="EMBL" id="KKL85877.1"/>
    </source>
</evidence>
<dbReference type="Pfam" id="PF05869">
    <property type="entry name" value="Dam"/>
    <property type="match status" value="1"/>
</dbReference>
<evidence type="ECO:0008006" key="2">
    <source>
        <dbReference type="Google" id="ProtNLM"/>
    </source>
</evidence>
<dbReference type="GO" id="GO:0009007">
    <property type="term" value="F:site-specific DNA-methyltransferase (adenine-specific) activity"/>
    <property type="evidence" value="ECO:0007669"/>
    <property type="project" value="InterPro"/>
</dbReference>
<proteinExistence type="predicted"/>
<organism evidence="1">
    <name type="scientific">marine sediment metagenome</name>
    <dbReference type="NCBI Taxonomy" id="412755"/>
    <lineage>
        <taxon>unclassified sequences</taxon>
        <taxon>metagenomes</taxon>
        <taxon>ecological metagenomes</taxon>
    </lineage>
</organism>